<evidence type="ECO:0000313" key="6">
    <source>
        <dbReference type="EMBL" id="KAJ5524230.1"/>
    </source>
</evidence>
<dbReference type="InterPro" id="IPR011993">
    <property type="entry name" value="PH-like_dom_sf"/>
</dbReference>
<dbReference type="Proteomes" id="UP001220324">
    <property type="component" value="Unassembled WGS sequence"/>
</dbReference>
<dbReference type="EMBL" id="JAQIZZ010000008">
    <property type="protein sequence ID" value="KAJ5524230.1"/>
    <property type="molecule type" value="Genomic_DNA"/>
</dbReference>
<organism evidence="6 7">
    <name type="scientific">Penicillium frequentans</name>
    <dbReference type="NCBI Taxonomy" id="3151616"/>
    <lineage>
        <taxon>Eukaryota</taxon>
        <taxon>Fungi</taxon>
        <taxon>Dikarya</taxon>
        <taxon>Ascomycota</taxon>
        <taxon>Pezizomycotina</taxon>
        <taxon>Eurotiomycetes</taxon>
        <taxon>Eurotiomycetidae</taxon>
        <taxon>Eurotiales</taxon>
        <taxon>Aspergillaceae</taxon>
        <taxon>Penicillium</taxon>
    </lineage>
</organism>
<evidence type="ECO:0000256" key="1">
    <source>
        <dbReference type="ARBA" id="ARBA00004496"/>
    </source>
</evidence>
<evidence type="ECO:0000256" key="3">
    <source>
        <dbReference type="ARBA" id="ARBA00022490"/>
    </source>
</evidence>
<feature type="compositionally biased region" description="Pro residues" evidence="5">
    <location>
        <begin position="273"/>
        <end position="294"/>
    </location>
</feature>
<dbReference type="GO" id="GO:0003729">
    <property type="term" value="F:mRNA binding"/>
    <property type="evidence" value="ECO:0007669"/>
    <property type="project" value="TreeGrafter"/>
</dbReference>
<feature type="region of interest" description="Disordered" evidence="5">
    <location>
        <begin position="252"/>
        <end position="330"/>
    </location>
</feature>
<feature type="compositionally biased region" description="Low complexity" evidence="5">
    <location>
        <begin position="295"/>
        <end position="304"/>
    </location>
</feature>
<keyword evidence="7" id="KW-1185">Reference proteome</keyword>
<dbReference type="PANTHER" id="PTHR16290">
    <property type="entry name" value="TRANSCRIPTION FACTOR SMIF DECAPPING ENZYME DCP1"/>
    <property type="match status" value="1"/>
</dbReference>
<feature type="compositionally biased region" description="Basic and acidic residues" evidence="5">
    <location>
        <begin position="256"/>
        <end position="269"/>
    </location>
</feature>
<evidence type="ECO:0000313" key="7">
    <source>
        <dbReference type="Proteomes" id="UP001220324"/>
    </source>
</evidence>
<dbReference type="GO" id="GO:0000932">
    <property type="term" value="C:P-body"/>
    <property type="evidence" value="ECO:0007669"/>
    <property type="project" value="TreeGrafter"/>
</dbReference>
<proteinExistence type="inferred from homology"/>
<dbReference type="PANTHER" id="PTHR16290:SF0">
    <property type="entry name" value="DECAPPING PROTEIN 1, ISOFORM A"/>
    <property type="match status" value="1"/>
</dbReference>
<gene>
    <name evidence="6" type="ORF">N7494_010880</name>
</gene>
<evidence type="ECO:0000256" key="4">
    <source>
        <dbReference type="ARBA" id="ARBA00022664"/>
    </source>
</evidence>
<keyword evidence="4" id="KW-0507">mRNA processing</keyword>
<protein>
    <submittedName>
        <fullName evidence="6">Dcp1-like decapping</fullName>
    </submittedName>
</protein>
<dbReference type="GO" id="GO:0006397">
    <property type="term" value="P:mRNA processing"/>
    <property type="evidence" value="ECO:0007669"/>
    <property type="project" value="UniProtKB-KW"/>
</dbReference>
<dbReference type="Pfam" id="PF06058">
    <property type="entry name" value="DCP1"/>
    <property type="match status" value="1"/>
</dbReference>
<dbReference type="Gene3D" id="2.30.29.30">
    <property type="entry name" value="Pleckstrin-homology domain (PH domain)/Phosphotyrosine-binding domain (PTB)"/>
    <property type="match status" value="1"/>
</dbReference>
<comment type="subcellular location">
    <subcellularLocation>
        <location evidence="1">Cytoplasm</location>
    </subcellularLocation>
</comment>
<dbReference type="AlphaFoldDB" id="A0AAD6CIX1"/>
<dbReference type="GO" id="GO:0031087">
    <property type="term" value="P:deadenylation-independent decapping of nuclear-transcribed mRNA"/>
    <property type="evidence" value="ECO:0007669"/>
    <property type="project" value="TreeGrafter"/>
</dbReference>
<dbReference type="GO" id="GO:0008047">
    <property type="term" value="F:enzyme activator activity"/>
    <property type="evidence" value="ECO:0007669"/>
    <property type="project" value="InterPro"/>
</dbReference>
<comment type="similarity">
    <text evidence="2">Belongs to the DCP1 family.</text>
</comment>
<keyword evidence="3" id="KW-0963">Cytoplasm</keyword>
<dbReference type="CDD" id="cd13182">
    <property type="entry name" value="EVH1-like_Dcp1"/>
    <property type="match status" value="1"/>
</dbReference>
<evidence type="ECO:0000256" key="5">
    <source>
        <dbReference type="SAM" id="MobiDB-lite"/>
    </source>
</evidence>
<dbReference type="SUPFAM" id="SSF50729">
    <property type="entry name" value="PH domain-like"/>
    <property type="match status" value="1"/>
</dbReference>
<reference evidence="6 7" key="1">
    <citation type="journal article" date="2023" name="IMA Fungus">
        <title>Comparative genomic study of the Penicillium genus elucidates a diverse pangenome and 15 lateral gene transfer events.</title>
        <authorList>
            <person name="Petersen C."/>
            <person name="Sorensen T."/>
            <person name="Nielsen M.R."/>
            <person name="Sondergaard T.E."/>
            <person name="Sorensen J.L."/>
            <person name="Fitzpatrick D.A."/>
            <person name="Frisvad J.C."/>
            <person name="Nielsen K.L."/>
        </authorList>
    </citation>
    <scope>NUCLEOTIDE SEQUENCE [LARGE SCALE GENOMIC DNA]</scope>
    <source>
        <strain evidence="6 7">IBT 35679</strain>
    </source>
</reference>
<evidence type="ECO:0000256" key="2">
    <source>
        <dbReference type="ARBA" id="ARBA00008778"/>
    </source>
</evidence>
<name>A0AAD6CIX1_9EURO</name>
<dbReference type="InterPro" id="IPR010334">
    <property type="entry name" value="Dcp1"/>
</dbReference>
<dbReference type="GO" id="GO:0000290">
    <property type="term" value="P:deadenylation-dependent decapping of nuclear-transcribed mRNA"/>
    <property type="evidence" value="ECO:0007669"/>
    <property type="project" value="InterPro"/>
</dbReference>
<accession>A0AAD6CIX1</accession>
<comment type="caution">
    <text evidence="6">The sequence shown here is derived from an EMBL/GenBank/DDBJ whole genome shotgun (WGS) entry which is preliminary data.</text>
</comment>
<sequence length="330" mass="36968">MKRTRAPPNGRANHRQETVSQYYQNNAHTDYESDTAYLSDMPQQAPPPLRSNEELNLRVLRRHNSEITDVISLANYAVIYTFNPASTTWEKVNIEGTMFVCSMTPGPLGEERFTVFLLNRRSLENFESRLTGAENVEVTEEYVILKEDKDKDAEGKADANNYRVYGIWIYSETETSTTDTRTVNAMVIKECATRAGQSLKDAKERIQAMRQNELHIAAAAAETQAIPNENIQGGVQGGVSMGRTMSLKDILGQQRAQDDEWSVRAHHEQPQFQPQPLPQPPAQPGFGYPMPPAQQHPHQASAPNPRAPAQGMPDVLGDLFRRAGLQPKPQ</sequence>